<feature type="compositionally biased region" description="Low complexity" evidence="3">
    <location>
        <begin position="85"/>
        <end position="100"/>
    </location>
</feature>
<dbReference type="Gene3D" id="2.40.40.20">
    <property type="match status" value="1"/>
</dbReference>
<dbReference type="PANTHER" id="PTHR23077:SF171">
    <property type="entry name" value="NUCLEAR VALOSIN-CONTAINING PROTEIN-LIKE"/>
    <property type="match status" value="1"/>
</dbReference>
<evidence type="ECO:0000256" key="2">
    <source>
        <dbReference type="ARBA" id="ARBA00022840"/>
    </source>
</evidence>
<dbReference type="FunFam" id="3.40.50.300:FF:000048">
    <property type="entry name" value="Transitional endoplasmic reticulum ATPase"/>
    <property type="match status" value="1"/>
</dbReference>
<dbReference type="Proteomes" id="UP001054902">
    <property type="component" value="Unassembled WGS sequence"/>
</dbReference>
<evidence type="ECO:0000256" key="3">
    <source>
        <dbReference type="SAM" id="MobiDB-lite"/>
    </source>
</evidence>
<evidence type="ECO:0008006" key="9">
    <source>
        <dbReference type="Google" id="ProtNLM"/>
    </source>
</evidence>
<feature type="domain" description="AAA+ ATPase" evidence="5">
    <location>
        <begin position="351"/>
        <end position="491"/>
    </location>
</feature>
<dbReference type="Gene3D" id="1.10.8.60">
    <property type="match status" value="2"/>
</dbReference>
<dbReference type="SUPFAM" id="SSF54585">
    <property type="entry name" value="Cdc48 domain 2-like"/>
    <property type="match status" value="1"/>
</dbReference>
<dbReference type="Gene3D" id="3.10.330.10">
    <property type="match status" value="1"/>
</dbReference>
<dbReference type="SMART" id="SM01073">
    <property type="entry name" value="CDC48_N"/>
    <property type="match status" value="1"/>
</dbReference>
<feature type="region of interest" description="Disordered" evidence="3">
    <location>
        <begin position="880"/>
        <end position="913"/>
    </location>
</feature>
<dbReference type="InterPro" id="IPR009010">
    <property type="entry name" value="Asp_de-COase-like_dom_sf"/>
</dbReference>
<accession>A0AAD3H3T5</accession>
<dbReference type="Pfam" id="PF17862">
    <property type="entry name" value="AAA_lid_3"/>
    <property type="match status" value="2"/>
</dbReference>
<evidence type="ECO:0000256" key="1">
    <source>
        <dbReference type="ARBA" id="ARBA00022741"/>
    </source>
</evidence>
<dbReference type="PANTHER" id="PTHR23077">
    <property type="entry name" value="AAA-FAMILY ATPASE"/>
    <property type="match status" value="1"/>
</dbReference>
<dbReference type="Pfam" id="PF02359">
    <property type="entry name" value="CDC48_N"/>
    <property type="match status" value="1"/>
</dbReference>
<sequence length="913" mass="98077">MTATKFIITAAALSTLLVGGAADTSINSIVASSTKGFFGVNDASVRAGWNIATSIRGGSTEVPKKKKKKKSSSASKASKKKKVIKPAATSKAANQESSSSNSDLSEAILAASNSKNTMKVYSYSEDDSGHSVVGMTESAMLALGVFDGDTVFVKGKRGKKTVATVAMVSDSDAASLSSMDDASSLSIGMTSDAMKNAGVRAGDAVKVTPAPDVKFGKNVLILPYQDSIDSVSEDDLADCDIFEDYIRPYFEGKFRTLYRGDSFTIDGPVGLLEFQCVEIDTVEVDGDTACVVVDDTVIESDGEPVERDESDLDGAGYDTIGGASKHLAAVRELVELPLKHPELWSKLGINPPRGVLLTGPSGCGKTAMARAVAAETGAYFFVINGPEVISKKAGESETNLRRAFEDAAANAEDYGGAIIFIDEIDSIAPKREKAGGEVEKRIVSQLLTLMDGLKPTSKVIVMAASNRPAVIESALRRPGRFDRELDMGIPDEQGRLEILQIKTRDMRLGNDIDLDMLARGTHGYVGADLQQLCMEAALECIRTKMGLIDFDKDKVDKKILDSIVVEGKHFEHAMGVVHPSSLRENQVEVPDVHWEDVGGLEDVKRELHETVQYPVEHADKYIKFGMNPSKGVLFYGPPGCGKTLLAKAIANECGANFISIKGPELLSQWFGDSEANVRELFDKARAASPCILMFDEMDSIAKTRGSGGPGSSEAGDRVINQILTEIDGVGARKNVFCIGATNRPDILDPAVIRPGRLDQLIYIPLPDLKSREAIFKAALRKAPLEKSVSIEVLARSTHGFSGADITEICTTASKLAIREAILAEEERLQKVAAGELDEDEGKADPKDMVITKRHFNFAMSKARRSVSEKDLALFEEFAEKQKAGRGEAATNFKFSGSGAADDDEDDEAADLYE</sequence>
<proteinExistence type="predicted"/>
<dbReference type="InterPro" id="IPR029067">
    <property type="entry name" value="CDC48_domain_2-like_sf"/>
</dbReference>
<dbReference type="Gene3D" id="3.40.50.300">
    <property type="entry name" value="P-loop containing nucleotide triphosphate hydrolases"/>
    <property type="match status" value="2"/>
</dbReference>
<dbReference type="SMART" id="SM00382">
    <property type="entry name" value="AAA"/>
    <property type="match status" value="2"/>
</dbReference>
<evidence type="ECO:0000313" key="7">
    <source>
        <dbReference type="EMBL" id="GFH48874.1"/>
    </source>
</evidence>
<feature type="domain" description="CDC48 N-terminal subdomain" evidence="6">
    <location>
        <begin position="117"/>
        <end position="213"/>
    </location>
</feature>
<keyword evidence="4" id="KW-0732">Signal</keyword>
<dbReference type="GO" id="GO:0005829">
    <property type="term" value="C:cytosol"/>
    <property type="evidence" value="ECO:0007669"/>
    <property type="project" value="TreeGrafter"/>
</dbReference>
<keyword evidence="8" id="KW-1185">Reference proteome</keyword>
<dbReference type="InterPro" id="IPR003959">
    <property type="entry name" value="ATPase_AAA_core"/>
</dbReference>
<dbReference type="GO" id="GO:0097352">
    <property type="term" value="P:autophagosome maturation"/>
    <property type="evidence" value="ECO:0007669"/>
    <property type="project" value="TreeGrafter"/>
</dbReference>
<feature type="region of interest" description="Disordered" evidence="3">
    <location>
        <begin position="58"/>
        <end position="100"/>
    </location>
</feature>
<evidence type="ECO:0000256" key="4">
    <source>
        <dbReference type="SAM" id="SignalP"/>
    </source>
</evidence>
<dbReference type="InterPro" id="IPR050168">
    <property type="entry name" value="AAA_ATPase_domain"/>
</dbReference>
<feature type="compositionally biased region" description="Acidic residues" evidence="3">
    <location>
        <begin position="900"/>
        <end position="913"/>
    </location>
</feature>
<gene>
    <name evidence="7" type="ORF">CTEN210_05350</name>
</gene>
<evidence type="ECO:0000313" key="8">
    <source>
        <dbReference type="Proteomes" id="UP001054902"/>
    </source>
</evidence>
<dbReference type="GO" id="GO:0031593">
    <property type="term" value="F:polyubiquitin modification-dependent protein binding"/>
    <property type="evidence" value="ECO:0007669"/>
    <property type="project" value="TreeGrafter"/>
</dbReference>
<dbReference type="InterPro" id="IPR027417">
    <property type="entry name" value="P-loop_NTPase"/>
</dbReference>
<dbReference type="EMBL" id="BLLK01000029">
    <property type="protein sequence ID" value="GFH48874.1"/>
    <property type="molecule type" value="Genomic_DNA"/>
</dbReference>
<dbReference type="GO" id="GO:0016887">
    <property type="term" value="F:ATP hydrolysis activity"/>
    <property type="evidence" value="ECO:0007669"/>
    <property type="project" value="InterPro"/>
</dbReference>
<dbReference type="FunFam" id="3.10.330.10:FF:000001">
    <property type="entry name" value="Cell division control 48"/>
    <property type="match status" value="1"/>
</dbReference>
<evidence type="ECO:0000259" key="6">
    <source>
        <dbReference type="SMART" id="SM01073"/>
    </source>
</evidence>
<dbReference type="AlphaFoldDB" id="A0AAD3H3T5"/>
<feature type="compositionally biased region" description="Basic residues" evidence="3">
    <location>
        <begin position="64"/>
        <end position="84"/>
    </location>
</feature>
<dbReference type="GO" id="GO:0005524">
    <property type="term" value="F:ATP binding"/>
    <property type="evidence" value="ECO:0007669"/>
    <property type="project" value="UniProtKB-KW"/>
</dbReference>
<dbReference type="SUPFAM" id="SSF52540">
    <property type="entry name" value="P-loop containing nucleoside triphosphate hydrolases"/>
    <property type="match status" value="2"/>
</dbReference>
<feature type="signal peptide" evidence="4">
    <location>
        <begin position="1"/>
        <end position="22"/>
    </location>
</feature>
<dbReference type="InterPro" id="IPR003593">
    <property type="entry name" value="AAA+_ATPase"/>
</dbReference>
<dbReference type="GO" id="GO:0034098">
    <property type="term" value="C:VCP-NPL4-UFD1 AAA ATPase complex"/>
    <property type="evidence" value="ECO:0007669"/>
    <property type="project" value="TreeGrafter"/>
</dbReference>
<keyword evidence="2" id="KW-0067">ATP-binding</keyword>
<feature type="domain" description="AAA+ ATPase" evidence="5">
    <location>
        <begin position="628"/>
        <end position="767"/>
    </location>
</feature>
<keyword evidence="1" id="KW-0547">Nucleotide-binding</keyword>
<organism evidence="7 8">
    <name type="scientific">Chaetoceros tenuissimus</name>
    <dbReference type="NCBI Taxonomy" id="426638"/>
    <lineage>
        <taxon>Eukaryota</taxon>
        <taxon>Sar</taxon>
        <taxon>Stramenopiles</taxon>
        <taxon>Ochrophyta</taxon>
        <taxon>Bacillariophyta</taxon>
        <taxon>Coscinodiscophyceae</taxon>
        <taxon>Chaetocerotophycidae</taxon>
        <taxon>Chaetocerotales</taxon>
        <taxon>Chaetocerotaceae</taxon>
        <taxon>Chaetoceros</taxon>
    </lineage>
</organism>
<dbReference type="GO" id="GO:0051228">
    <property type="term" value="P:mitotic spindle disassembly"/>
    <property type="evidence" value="ECO:0007669"/>
    <property type="project" value="TreeGrafter"/>
</dbReference>
<protein>
    <recommendedName>
        <fullName evidence="9">Vesicle-fusing ATPase</fullName>
    </recommendedName>
</protein>
<dbReference type="InterPro" id="IPR041569">
    <property type="entry name" value="AAA_lid_3"/>
</dbReference>
<dbReference type="FunFam" id="1.10.8.60:FF:000057">
    <property type="entry name" value="AAA family ATPase, CDC48 subfamily"/>
    <property type="match status" value="1"/>
</dbReference>
<comment type="caution">
    <text evidence="7">The sequence shown here is derived from an EMBL/GenBank/DDBJ whole genome shotgun (WGS) entry which is preliminary data.</text>
</comment>
<dbReference type="Pfam" id="PF00004">
    <property type="entry name" value="AAA"/>
    <property type="match status" value="2"/>
</dbReference>
<evidence type="ECO:0000259" key="5">
    <source>
        <dbReference type="SMART" id="SM00382"/>
    </source>
</evidence>
<reference evidence="7 8" key="1">
    <citation type="journal article" date="2021" name="Sci. Rep.">
        <title>The genome of the diatom Chaetoceros tenuissimus carries an ancient integrated fragment of an extant virus.</title>
        <authorList>
            <person name="Hongo Y."/>
            <person name="Kimura K."/>
            <person name="Takaki Y."/>
            <person name="Yoshida Y."/>
            <person name="Baba S."/>
            <person name="Kobayashi G."/>
            <person name="Nagasaki K."/>
            <person name="Hano T."/>
            <person name="Tomaru Y."/>
        </authorList>
    </citation>
    <scope>NUCLEOTIDE SEQUENCE [LARGE SCALE GENOMIC DNA]</scope>
    <source>
        <strain evidence="7 8">NIES-3715</strain>
    </source>
</reference>
<dbReference type="GO" id="GO:0030970">
    <property type="term" value="P:retrograde protein transport, ER to cytosol"/>
    <property type="evidence" value="ECO:0007669"/>
    <property type="project" value="TreeGrafter"/>
</dbReference>
<dbReference type="FunFam" id="3.40.50.300:FF:002994">
    <property type="entry name" value="ATPase, AAA family protein"/>
    <property type="match status" value="1"/>
</dbReference>
<feature type="chain" id="PRO_5042182150" description="Vesicle-fusing ATPase" evidence="4">
    <location>
        <begin position="23"/>
        <end position="913"/>
    </location>
</feature>
<dbReference type="InterPro" id="IPR003338">
    <property type="entry name" value="CDC4_N-term_subdom"/>
</dbReference>
<dbReference type="SUPFAM" id="SSF50692">
    <property type="entry name" value="ADC-like"/>
    <property type="match status" value="1"/>
</dbReference>
<name>A0AAD3H3T5_9STRA</name>
<dbReference type="GO" id="GO:0005634">
    <property type="term" value="C:nucleus"/>
    <property type="evidence" value="ECO:0007669"/>
    <property type="project" value="TreeGrafter"/>
</dbReference>